<proteinExistence type="predicted"/>
<protein>
    <submittedName>
        <fullName evidence="1">Uncharacterized protein</fullName>
    </submittedName>
</protein>
<organism evidence="1">
    <name type="scientific">Timema bartmani</name>
    <dbReference type="NCBI Taxonomy" id="61472"/>
    <lineage>
        <taxon>Eukaryota</taxon>
        <taxon>Metazoa</taxon>
        <taxon>Ecdysozoa</taxon>
        <taxon>Arthropoda</taxon>
        <taxon>Hexapoda</taxon>
        <taxon>Insecta</taxon>
        <taxon>Pterygota</taxon>
        <taxon>Neoptera</taxon>
        <taxon>Polyneoptera</taxon>
        <taxon>Phasmatodea</taxon>
        <taxon>Timematodea</taxon>
        <taxon>Timematoidea</taxon>
        <taxon>Timematidae</taxon>
        <taxon>Timema</taxon>
    </lineage>
</organism>
<dbReference type="AlphaFoldDB" id="A0A7R9I874"/>
<gene>
    <name evidence="1" type="ORF">TBIB3V08_LOCUS13356</name>
</gene>
<sequence length="194" mass="21445">MATGGGPTRNSVVGEEIIAQVMSIIPGLDEKVDCWDSDFFHQQRANLSRVSTANSIPITRPVSFPTSVTTATLVSFATSPPISIQTFPLSHPLVSLPSPSGSFSQLLQWFPTSEENPASVSRDPSRQAEKMFQTQGNRTVARIWRGFRDGCPRRLDDRRSKLPSLNIDVRRMGFVEYGELSEFIPVSTFKNTLG</sequence>
<dbReference type="EMBL" id="OD583880">
    <property type="protein sequence ID" value="CAD7451087.1"/>
    <property type="molecule type" value="Genomic_DNA"/>
</dbReference>
<accession>A0A7R9I874</accession>
<name>A0A7R9I874_9NEOP</name>
<evidence type="ECO:0000313" key="1">
    <source>
        <dbReference type="EMBL" id="CAD7451087.1"/>
    </source>
</evidence>
<reference evidence="1" key="1">
    <citation type="submission" date="2020-11" db="EMBL/GenBank/DDBJ databases">
        <authorList>
            <person name="Tran Van P."/>
        </authorList>
    </citation>
    <scope>NUCLEOTIDE SEQUENCE</scope>
</reference>